<sequence length="125" mass="14984">MEIIYPPLVEQGIKYYSETVKEPVDKGEFYRAMVDKKLITETGLPTEHAIEQGFVKDYYEKQNLSFEEFLDIYPIFQKYDADLFKSIDGFWEIPVDLKIELMEMLETDQLDYDDEQQINIYLEDR</sequence>
<dbReference type="STRING" id="53346.A5802_001153"/>
<evidence type="ECO:0000313" key="1">
    <source>
        <dbReference type="EMBL" id="NMP57772.1"/>
    </source>
</evidence>
<accession>A0A1V2ULN8</accession>
<evidence type="ECO:0000313" key="2">
    <source>
        <dbReference type="EMBL" id="ONN43969.1"/>
    </source>
</evidence>
<dbReference type="AlphaFoldDB" id="A0A1V2ULN8"/>
<dbReference type="RefSeq" id="WP_010735348.1">
    <property type="nucleotide sequence ID" value="NZ_CABMMO010000003.1"/>
</dbReference>
<reference evidence="2 3" key="1">
    <citation type="submission" date="2016-12" db="EMBL/GenBank/DDBJ databases">
        <authorList>
            <person name="Song W.-J."/>
            <person name="Kurnit D.M."/>
        </authorList>
    </citation>
    <scope>NUCLEOTIDE SEQUENCE [LARGE SCALE GENOMIC DNA]</scope>
    <source>
        <strain evidence="2 3">CGB1038-1_S1</strain>
    </source>
</reference>
<dbReference type="EMBL" id="MSTR01000003">
    <property type="protein sequence ID" value="ONN43969.1"/>
    <property type="molecule type" value="Genomic_DNA"/>
</dbReference>
<dbReference type="OrthoDB" id="2303045at2"/>
<dbReference type="Proteomes" id="UP000557857">
    <property type="component" value="Unassembled WGS sequence"/>
</dbReference>
<proteinExistence type="predicted"/>
<dbReference type="Proteomes" id="UP000189299">
    <property type="component" value="Unassembled WGS sequence"/>
</dbReference>
<gene>
    <name evidence="2" type="ORF">BTN92_03785</name>
    <name evidence="1" type="ORF">HI921_04700</name>
</gene>
<reference evidence="1 4" key="2">
    <citation type="submission" date="2020-04" db="EMBL/GenBank/DDBJ databases">
        <authorList>
            <person name="Abaymova A."/>
            <person name="Teymurazov M."/>
            <person name="Tazyna O."/>
            <person name="Chatushin Y."/>
            <person name="Svetoch E."/>
            <person name="Pereligyn V."/>
            <person name="Pohylenko V."/>
            <person name="Platonov M."/>
            <person name="Kartsev N."/>
            <person name="Skryabin Y."/>
            <person name="Sizova A."/>
            <person name="Solomentsev V."/>
            <person name="Kislichkina A."/>
            <person name="Bogun A."/>
        </authorList>
    </citation>
    <scope>NUCLEOTIDE SEQUENCE [LARGE SCALE GENOMIC DNA]</scope>
    <source>
        <strain evidence="1">SCPM-O-B-8398</strain>
        <strain evidence="4">SCPM-O-B-8398 (E28)</strain>
    </source>
</reference>
<organism evidence="2 3">
    <name type="scientific">Enterococcus mundtii</name>
    <dbReference type="NCBI Taxonomy" id="53346"/>
    <lineage>
        <taxon>Bacteria</taxon>
        <taxon>Bacillati</taxon>
        <taxon>Bacillota</taxon>
        <taxon>Bacilli</taxon>
        <taxon>Lactobacillales</taxon>
        <taxon>Enterococcaceae</taxon>
        <taxon>Enterococcus</taxon>
    </lineage>
</organism>
<evidence type="ECO:0000313" key="3">
    <source>
        <dbReference type="Proteomes" id="UP000189299"/>
    </source>
</evidence>
<name>A0A1V2ULN8_ENTMU</name>
<dbReference type="EMBL" id="JABCAG010000009">
    <property type="protein sequence ID" value="NMP57772.1"/>
    <property type="molecule type" value="Genomic_DNA"/>
</dbReference>
<evidence type="ECO:0000313" key="4">
    <source>
        <dbReference type="Proteomes" id="UP000557857"/>
    </source>
</evidence>
<comment type="caution">
    <text evidence="2">The sequence shown here is derived from an EMBL/GenBank/DDBJ whole genome shotgun (WGS) entry which is preliminary data.</text>
</comment>
<protein>
    <submittedName>
        <fullName evidence="2">Uncharacterized protein</fullName>
    </submittedName>
</protein>